<dbReference type="SUPFAM" id="SSF48403">
    <property type="entry name" value="Ankyrin repeat"/>
    <property type="match status" value="1"/>
</dbReference>
<keyword evidence="1" id="KW-0677">Repeat</keyword>
<dbReference type="STRING" id="6573.A0A210R3H3"/>
<name>A0A210R3H3_MIZYE</name>
<dbReference type="Pfam" id="PF12796">
    <property type="entry name" value="Ank_2"/>
    <property type="match status" value="1"/>
</dbReference>
<reference evidence="4 5" key="1">
    <citation type="journal article" date="2017" name="Nat. Ecol. Evol.">
        <title>Scallop genome provides insights into evolution of bilaterian karyotype and development.</title>
        <authorList>
            <person name="Wang S."/>
            <person name="Zhang J."/>
            <person name="Jiao W."/>
            <person name="Li J."/>
            <person name="Xun X."/>
            <person name="Sun Y."/>
            <person name="Guo X."/>
            <person name="Huan P."/>
            <person name="Dong B."/>
            <person name="Zhang L."/>
            <person name="Hu X."/>
            <person name="Sun X."/>
            <person name="Wang J."/>
            <person name="Zhao C."/>
            <person name="Wang Y."/>
            <person name="Wang D."/>
            <person name="Huang X."/>
            <person name="Wang R."/>
            <person name="Lv J."/>
            <person name="Li Y."/>
            <person name="Zhang Z."/>
            <person name="Liu B."/>
            <person name="Lu W."/>
            <person name="Hui Y."/>
            <person name="Liang J."/>
            <person name="Zhou Z."/>
            <person name="Hou R."/>
            <person name="Li X."/>
            <person name="Liu Y."/>
            <person name="Li H."/>
            <person name="Ning X."/>
            <person name="Lin Y."/>
            <person name="Zhao L."/>
            <person name="Xing Q."/>
            <person name="Dou J."/>
            <person name="Li Y."/>
            <person name="Mao J."/>
            <person name="Guo H."/>
            <person name="Dou H."/>
            <person name="Li T."/>
            <person name="Mu C."/>
            <person name="Jiang W."/>
            <person name="Fu Q."/>
            <person name="Fu X."/>
            <person name="Miao Y."/>
            <person name="Liu J."/>
            <person name="Yu Q."/>
            <person name="Li R."/>
            <person name="Liao H."/>
            <person name="Li X."/>
            <person name="Kong Y."/>
            <person name="Jiang Z."/>
            <person name="Chourrout D."/>
            <person name="Li R."/>
            <person name="Bao Z."/>
        </authorList>
    </citation>
    <scope>NUCLEOTIDE SEQUENCE [LARGE SCALE GENOMIC DNA]</scope>
    <source>
        <strain evidence="4 5">PY_sf001</strain>
    </source>
</reference>
<dbReference type="OrthoDB" id="1577640at2759"/>
<feature type="repeat" description="ANK" evidence="3">
    <location>
        <begin position="146"/>
        <end position="178"/>
    </location>
</feature>
<dbReference type="Gene3D" id="1.25.40.20">
    <property type="entry name" value="Ankyrin repeat-containing domain"/>
    <property type="match status" value="2"/>
</dbReference>
<sequence>MGASYPKVEQLSRAMTAIQDGDVALLQVLSRSTNLTGYLKLRHSQTTALHLAAAHGQPECIQFLLDLGANIHEVDSSRESVLHSAIVTKSPKWGNCLSLILKAKADINAVNVWQRTPLMKAVVNFKIAAANYLISEGADVCVSDENGTTPLHVAASYGNLGLVKTLQENRANNNAQDQRGRTPMYFAILGGHEDVTEYLIQHGCEVNLFDLGWGSPLQLSVTKCNVRVLSLLLKSGACFNVQPINMADAPGIIDIALKIALKRVNIYRNEENKQDVDMSSASNKRACDSLECLRLLIVASGLPVEEKLMKSIHQLVTQSFHKDLQKPFMDLHRSATKAHKSSKNSPPSLQYLARQRCRKFMMTSNHNLIWACDRLDVSQISKLGGHHFF</sequence>
<evidence type="ECO:0000256" key="3">
    <source>
        <dbReference type="PROSITE-ProRule" id="PRU00023"/>
    </source>
</evidence>
<dbReference type="Pfam" id="PF00023">
    <property type="entry name" value="Ank"/>
    <property type="match status" value="2"/>
</dbReference>
<dbReference type="AlphaFoldDB" id="A0A210R3H3"/>
<organism evidence="4 5">
    <name type="scientific">Mizuhopecten yessoensis</name>
    <name type="common">Japanese scallop</name>
    <name type="synonym">Patinopecten yessoensis</name>
    <dbReference type="NCBI Taxonomy" id="6573"/>
    <lineage>
        <taxon>Eukaryota</taxon>
        <taxon>Metazoa</taxon>
        <taxon>Spiralia</taxon>
        <taxon>Lophotrochozoa</taxon>
        <taxon>Mollusca</taxon>
        <taxon>Bivalvia</taxon>
        <taxon>Autobranchia</taxon>
        <taxon>Pteriomorphia</taxon>
        <taxon>Pectinida</taxon>
        <taxon>Pectinoidea</taxon>
        <taxon>Pectinidae</taxon>
        <taxon>Mizuhopecten</taxon>
    </lineage>
</organism>
<feature type="repeat" description="ANK" evidence="3">
    <location>
        <begin position="179"/>
        <end position="211"/>
    </location>
</feature>
<accession>A0A210R3H3</accession>
<evidence type="ECO:0000313" key="4">
    <source>
        <dbReference type="EMBL" id="OWF55441.1"/>
    </source>
</evidence>
<evidence type="ECO:0000256" key="1">
    <source>
        <dbReference type="ARBA" id="ARBA00022737"/>
    </source>
</evidence>
<dbReference type="PANTHER" id="PTHR24171">
    <property type="entry name" value="ANKYRIN REPEAT DOMAIN-CONTAINING PROTEIN 39-RELATED"/>
    <property type="match status" value="1"/>
</dbReference>
<keyword evidence="5" id="KW-1185">Reference proteome</keyword>
<keyword evidence="2 3" id="KW-0040">ANK repeat</keyword>
<dbReference type="PRINTS" id="PR01415">
    <property type="entry name" value="ANKYRIN"/>
</dbReference>
<evidence type="ECO:0000313" key="5">
    <source>
        <dbReference type="Proteomes" id="UP000242188"/>
    </source>
</evidence>
<proteinExistence type="predicted"/>
<feature type="repeat" description="ANK" evidence="3">
    <location>
        <begin position="44"/>
        <end position="76"/>
    </location>
</feature>
<dbReference type="EMBL" id="NEDP02000661">
    <property type="protein sequence ID" value="OWF55441.1"/>
    <property type="molecule type" value="Genomic_DNA"/>
</dbReference>
<evidence type="ECO:0000256" key="2">
    <source>
        <dbReference type="ARBA" id="ARBA00023043"/>
    </source>
</evidence>
<dbReference type="Proteomes" id="UP000242188">
    <property type="component" value="Unassembled WGS sequence"/>
</dbReference>
<dbReference type="InterPro" id="IPR002110">
    <property type="entry name" value="Ankyrin_rpt"/>
</dbReference>
<dbReference type="PROSITE" id="PS50088">
    <property type="entry name" value="ANK_REPEAT"/>
    <property type="match status" value="3"/>
</dbReference>
<protein>
    <submittedName>
        <fullName evidence="4">Tankyrase-2</fullName>
    </submittedName>
</protein>
<dbReference type="SMART" id="SM00248">
    <property type="entry name" value="ANK"/>
    <property type="match status" value="6"/>
</dbReference>
<dbReference type="InterPro" id="IPR036770">
    <property type="entry name" value="Ankyrin_rpt-contain_sf"/>
</dbReference>
<comment type="caution">
    <text evidence="4">The sequence shown here is derived from an EMBL/GenBank/DDBJ whole genome shotgun (WGS) entry which is preliminary data.</text>
</comment>
<dbReference type="PROSITE" id="PS50297">
    <property type="entry name" value="ANK_REP_REGION"/>
    <property type="match status" value="3"/>
</dbReference>
<gene>
    <name evidence="4" type="ORF">KP79_PYT20938</name>
</gene>